<protein>
    <recommendedName>
        <fullName evidence="5">3-deoxy-manno-octulosonate cytidylyltransferase</fullName>
    </recommendedName>
</protein>
<dbReference type="GO" id="GO:0005829">
    <property type="term" value="C:cytosol"/>
    <property type="evidence" value="ECO:0007669"/>
    <property type="project" value="TreeGrafter"/>
</dbReference>
<evidence type="ECO:0000256" key="2">
    <source>
        <dbReference type="ARBA" id="ARBA00022679"/>
    </source>
</evidence>
<dbReference type="NCBIfam" id="NF003952">
    <property type="entry name" value="PRK05450.1-5"/>
    <property type="match status" value="1"/>
</dbReference>
<evidence type="ECO:0000256" key="1">
    <source>
        <dbReference type="ARBA" id="ARBA00004370"/>
    </source>
</evidence>
<dbReference type="InterPro" id="IPR004528">
    <property type="entry name" value="KdsB"/>
</dbReference>
<reference evidence="4" key="1">
    <citation type="submission" date="2018-05" db="EMBL/GenBank/DDBJ databases">
        <authorList>
            <person name="Lanie J.A."/>
            <person name="Ng W.-L."/>
            <person name="Kazmierczak K.M."/>
            <person name="Andrzejewski T.M."/>
            <person name="Davidsen T.M."/>
            <person name="Wayne K.J."/>
            <person name="Tettelin H."/>
            <person name="Glass J.I."/>
            <person name="Rusch D."/>
            <person name="Podicherti R."/>
            <person name="Tsui H.-C.T."/>
            <person name="Winkler M.E."/>
        </authorList>
    </citation>
    <scope>NUCLEOTIDE SEQUENCE</scope>
</reference>
<gene>
    <name evidence="4" type="ORF">METZ01_LOCUS73935</name>
</gene>
<dbReference type="HAMAP" id="MF_00057">
    <property type="entry name" value="KdsB"/>
    <property type="match status" value="1"/>
</dbReference>
<accession>A0A381U014</accession>
<dbReference type="Gene3D" id="3.90.550.10">
    <property type="entry name" value="Spore Coat Polysaccharide Biosynthesis Protein SpsA, Chain A"/>
    <property type="match status" value="1"/>
</dbReference>
<dbReference type="CDD" id="cd02517">
    <property type="entry name" value="CMP-KDO-Synthetase"/>
    <property type="match status" value="1"/>
</dbReference>
<dbReference type="EMBL" id="UINC01005399">
    <property type="protein sequence ID" value="SVA21081.1"/>
    <property type="molecule type" value="Genomic_DNA"/>
</dbReference>
<dbReference type="PANTHER" id="PTHR42866">
    <property type="entry name" value="3-DEOXY-MANNO-OCTULOSONATE CYTIDYLYLTRANSFERASE"/>
    <property type="match status" value="1"/>
</dbReference>
<dbReference type="GO" id="GO:0044281">
    <property type="term" value="P:small molecule metabolic process"/>
    <property type="evidence" value="ECO:0007669"/>
    <property type="project" value="UniProtKB-ARBA"/>
</dbReference>
<dbReference type="NCBIfam" id="NF003950">
    <property type="entry name" value="PRK05450.1-3"/>
    <property type="match status" value="1"/>
</dbReference>
<dbReference type="SUPFAM" id="SSF53448">
    <property type="entry name" value="Nucleotide-diphospho-sugar transferases"/>
    <property type="match status" value="1"/>
</dbReference>
<name>A0A381U014_9ZZZZ</name>
<dbReference type="AlphaFoldDB" id="A0A381U014"/>
<dbReference type="GO" id="GO:0008690">
    <property type="term" value="F:3-deoxy-manno-octulosonate cytidylyltransferase activity"/>
    <property type="evidence" value="ECO:0007669"/>
    <property type="project" value="InterPro"/>
</dbReference>
<comment type="subcellular location">
    <subcellularLocation>
        <location evidence="1">Membrane</location>
    </subcellularLocation>
</comment>
<dbReference type="NCBIfam" id="NF009905">
    <property type="entry name" value="PRK13368.1"/>
    <property type="match status" value="1"/>
</dbReference>
<dbReference type="InterPro" id="IPR003329">
    <property type="entry name" value="Cytidylyl_trans"/>
</dbReference>
<evidence type="ECO:0000256" key="3">
    <source>
        <dbReference type="ARBA" id="ARBA00022695"/>
    </source>
</evidence>
<evidence type="ECO:0000313" key="4">
    <source>
        <dbReference type="EMBL" id="SVA21081.1"/>
    </source>
</evidence>
<dbReference type="GO" id="GO:1901137">
    <property type="term" value="P:carbohydrate derivative biosynthetic process"/>
    <property type="evidence" value="ECO:0007669"/>
    <property type="project" value="UniProtKB-ARBA"/>
</dbReference>
<dbReference type="InterPro" id="IPR029044">
    <property type="entry name" value="Nucleotide-diphossugar_trans"/>
</dbReference>
<keyword evidence="3" id="KW-0548">Nucleotidyltransferase</keyword>
<dbReference type="PANTHER" id="PTHR42866:SF2">
    <property type="entry name" value="3-DEOXY-MANNO-OCTULOSONATE CYTIDYLYLTRANSFERASE, MITOCHONDRIAL"/>
    <property type="match status" value="1"/>
</dbReference>
<dbReference type="FunFam" id="3.90.550.10:FF:000011">
    <property type="entry name" value="3-deoxy-manno-octulosonate cytidylyltransferase"/>
    <property type="match status" value="1"/>
</dbReference>
<organism evidence="4">
    <name type="scientific">marine metagenome</name>
    <dbReference type="NCBI Taxonomy" id="408172"/>
    <lineage>
        <taxon>unclassified sequences</taxon>
        <taxon>metagenomes</taxon>
        <taxon>ecological metagenomes</taxon>
    </lineage>
</organism>
<evidence type="ECO:0008006" key="5">
    <source>
        <dbReference type="Google" id="ProtNLM"/>
    </source>
</evidence>
<dbReference type="Pfam" id="PF02348">
    <property type="entry name" value="CTP_transf_3"/>
    <property type="match status" value="1"/>
</dbReference>
<dbReference type="NCBIfam" id="TIGR00466">
    <property type="entry name" value="kdsB"/>
    <property type="match status" value="1"/>
</dbReference>
<sequence>MAVIPARWASTRFPGKPIADILGKPMVQWVSERAQKANLINEVVIATDDKRIYDAVLDFGGQAVMTSPNHQSGTDRVAEVVRNIECDIVVNVQGDEPLIPSENIDLVIKPLLDSGDLSASTLMIAIHSWSEMLDPNICKVVVDNVGRALYFTRAPLPYNRDHGCVDKSKVDNEVGANQMIFGYKHIGVYAYRKSFLLKFSNMKTSRLENTEKLEQLRILENGYSIQVVETKQNSIGVDQPNDLDRIIKNMNGGQ</sequence>
<proteinExistence type="inferred from homology"/>
<dbReference type="GO" id="GO:0016020">
    <property type="term" value="C:membrane"/>
    <property type="evidence" value="ECO:0007669"/>
    <property type="project" value="UniProtKB-SubCell"/>
</dbReference>
<keyword evidence="2" id="KW-0808">Transferase</keyword>